<dbReference type="AlphaFoldDB" id="A0A1V1HZH6"/>
<accession>A0A1V1HZH6</accession>
<sequence length="81" mass="9715">MLFENIKLKIEYIEECIDNDVNRSFVFTVNIKDFDTLLLNLVYDLEEDIIVKIILLMLLCILNLRLQLLFAHQICYHQLQL</sequence>
<dbReference type="EMBL" id="LN555523">
    <property type="protein sequence ID" value="CED93376.1"/>
    <property type="molecule type" value="Genomic_DNA"/>
</dbReference>
<name>A0A1V1HZH6_9FIRM</name>
<dbReference type="Proteomes" id="UP000245622">
    <property type="component" value="Chromosome 1"/>
</dbReference>
<evidence type="ECO:0000313" key="1">
    <source>
        <dbReference type="EMBL" id="CED93376.1"/>
    </source>
</evidence>
<evidence type="ECO:0000313" key="2">
    <source>
        <dbReference type="Proteomes" id="UP000245622"/>
    </source>
</evidence>
<reference evidence="1 2" key="1">
    <citation type="submission" date="2014-04" db="EMBL/GenBank/DDBJ databases">
        <authorList>
            <person name="Hornung B.V."/>
        </authorList>
    </citation>
    <scope>NUCLEOTIDE SEQUENCE [LARGE SCALE GENOMIC DNA]</scope>
    <source>
        <strain evidence="1 2">CRIB</strain>
    </source>
</reference>
<dbReference type="KEGG" id="ril:CRIB_623"/>
<protein>
    <submittedName>
        <fullName evidence="1">Uncharacterized protein</fullName>
    </submittedName>
</protein>
<keyword evidence="2" id="KW-1185">Reference proteome</keyword>
<organism evidence="1 2">
    <name type="scientific">Romboutsia ilealis</name>
    <dbReference type="NCBI Taxonomy" id="1115758"/>
    <lineage>
        <taxon>Bacteria</taxon>
        <taxon>Bacillati</taxon>
        <taxon>Bacillota</taxon>
        <taxon>Clostridia</taxon>
        <taxon>Peptostreptococcales</taxon>
        <taxon>Peptostreptococcaceae</taxon>
        <taxon>Romboutsia</taxon>
    </lineage>
</organism>
<gene>
    <name evidence="1" type="ORF">CRIB_623</name>
</gene>
<proteinExistence type="predicted"/>